<proteinExistence type="predicted"/>
<evidence type="ECO:0000313" key="1">
    <source>
        <dbReference type="EMBL" id="UVA80467.1"/>
    </source>
</evidence>
<protein>
    <submittedName>
        <fullName evidence="1">Phage tail assembly chaperone</fullName>
    </submittedName>
</protein>
<accession>A0ABY5QJ71</accession>
<name>A0ABY5QJ71_9BURK</name>
<dbReference type="Proteomes" id="UP001058980">
    <property type="component" value="Chromosome"/>
</dbReference>
<gene>
    <name evidence="1" type="ORF">NTU39_05440</name>
</gene>
<dbReference type="RefSeq" id="WP_257959399.1">
    <property type="nucleotide sequence ID" value="NZ_CP102780.1"/>
</dbReference>
<sequence>MPFIVALSPTYKFPVKFSVPDENGDAQEHDFMAVFKRCTVDEATEYGKGTTVDLARHVLVDWDGVYATKDAPLVFSDENVARLLSIPQAAAGVARAFWASFQEASAKN</sequence>
<reference evidence="1" key="1">
    <citation type="submission" date="2022-08" db="EMBL/GenBank/DDBJ databases">
        <title>Multi-unit outbreak of Pandoraea commovens among non-cystic fibrosis intensive care patients from 2019 to 2021 in Berlin, Germany.</title>
        <authorList>
            <person name="Menzel P."/>
        </authorList>
    </citation>
    <scope>NUCLEOTIDE SEQUENCE</scope>
    <source>
        <strain evidence="1">LB-19-202-79</strain>
    </source>
</reference>
<dbReference type="EMBL" id="CP102780">
    <property type="protein sequence ID" value="UVA80467.1"/>
    <property type="molecule type" value="Genomic_DNA"/>
</dbReference>
<keyword evidence="2" id="KW-1185">Reference proteome</keyword>
<evidence type="ECO:0000313" key="2">
    <source>
        <dbReference type="Proteomes" id="UP001058980"/>
    </source>
</evidence>
<organism evidence="1 2">
    <name type="scientific">Pandoraea commovens</name>
    <dbReference type="NCBI Taxonomy" id="2508289"/>
    <lineage>
        <taxon>Bacteria</taxon>
        <taxon>Pseudomonadati</taxon>
        <taxon>Pseudomonadota</taxon>
        <taxon>Betaproteobacteria</taxon>
        <taxon>Burkholderiales</taxon>
        <taxon>Burkholderiaceae</taxon>
        <taxon>Pandoraea</taxon>
    </lineage>
</organism>